<dbReference type="InterPro" id="IPR027417">
    <property type="entry name" value="P-loop_NTPase"/>
</dbReference>
<accession>A0A0F9SKU5</accession>
<protein>
    <recommendedName>
        <fullName evidence="1">Novel STAND NTPase 3 domain-containing protein</fullName>
    </recommendedName>
</protein>
<evidence type="ECO:0000259" key="1">
    <source>
        <dbReference type="Pfam" id="PF20720"/>
    </source>
</evidence>
<reference evidence="2" key="1">
    <citation type="journal article" date="2015" name="Nature">
        <title>Complex archaea that bridge the gap between prokaryotes and eukaryotes.</title>
        <authorList>
            <person name="Spang A."/>
            <person name="Saw J.H."/>
            <person name="Jorgensen S.L."/>
            <person name="Zaremba-Niedzwiedzka K."/>
            <person name="Martijn J."/>
            <person name="Lind A.E."/>
            <person name="van Eijk R."/>
            <person name="Schleper C."/>
            <person name="Guy L."/>
            <person name="Ettema T.J."/>
        </authorList>
    </citation>
    <scope>NUCLEOTIDE SEQUENCE</scope>
</reference>
<sequence>MTKNLSDEEDLGYYLDPLVRKQLEKSRKAVLEGDQDRVFVITGFEGSGKTVLAMQLGYFFDKDLSLDDICFSPKEFEDRITTKKKNGVVILDEGFRGLGSRAAISKENKNLIRLLQECRQRNLFIFICIPSIFLLEKYVGIFRSHGLFHTSIYKKDFKKRFYKVFNRQNKKLLYILGYKLMSYSKPKIALKHRFYGKYPSTISEKEYRKKKLDAFKDKDNRESGEDKYKIQRDVLIYRIFTETKFKSKAVSKWLEESGCPLKPSYLINITLEYRKNHKISSQL</sequence>
<gene>
    <name evidence="2" type="ORF">LCGC14_0438980</name>
</gene>
<dbReference type="AlphaFoldDB" id="A0A0F9SKU5"/>
<proteinExistence type="predicted"/>
<name>A0A0F9SKU5_9ZZZZ</name>
<evidence type="ECO:0000313" key="2">
    <source>
        <dbReference type="EMBL" id="KKN69595.1"/>
    </source>
</evidence>
<organism evidence="2">
    <name type="scientific">marine sediment metagenome</name>
    <dbReference type="NCBI Taxonomy" id="412755"/>
    <lineage>
        <taxon>unclassified sequences</taxon>
        <taxon>metagenomes</taxon>
        <taxon>ecological metagenomes</taxon>
    </lineage>
</organism>
<dbReference type="SUPFAM" id="SSF52540">
    <property type="entry name" value="P-loop containing nucleoside triphosphate hydrolases"/>
    <property type="match status" value="1"/>
</dbReference>
<feature type="domain" description="Novel STAND NTPase 3" evidence="1">
    <location>
        <begin position="26"/>
        <end position="133"/>
    </location>
</feature>
<dbReference type="EMBL" id="LAZR01000422">
    <property type="protein sequence ID" value="KKN69595.1"/>
    <property type="molecule type" value="Genomic_DNA"/>
</dbReference>
<comment type="caution">
    <text evidence="2">The sequence shown here is derived from an EMBL/GenBank/DDBJ whole genome shotgun (WGS) entry which is preliminary data.</text>
</comment>
<dbReference type="Pfam" id="PF20720">
    <property type="entry name" value="nSTAND3"/>
    <property type="match status" value="1"/>
</dbReference>
<dbReference type="InterPro" id="IPR049050">
    <property type="entry name" value="nSTAND3"/>
</dbReference>